<reference evidence="1 2" key="1">
    <citation type="journal article" date="2023" name="Mol. Ecol. Resour.">
        <title>Chromosome-level genome assembly of a triploid poplar Populus alba 'Berolinensis'.</title>
        <authorList>
            <person name="Chen S."/>
            <person name="Yu Y."/>
            <person name="Wang X."/>
            <person name="Wang S."/>
            <person name="Zhang T."/>
            <person name="Zhou Y."/>
            <person name="He R."/>
            <person name="Meng N."/>
            <person name="Wang Y."/>
            <person name="Liu W."/>
            <person name="Liu Z."/>
            <person name="Liu J."/>
            <person name="Guo Q."/>
            <person name="Huang H."/>
            <person name="Sederoff R.R."/>
            <person name="Wang G."/>
            <person name="Qu G."/>
            <person name="Chen S."/>
        </authorList>
    </citation>
    <scope>NUCLEOTIDE SEQUENCE [LARGE SCALE GENOMIC DNA]</scope>
    <source>
        <strain evidence="1">SC-2020</strain>
    </source>
</reference>
<evidence type="ECO:0000313" key="2">
    <source>
        <dbReference type="Proteomes" id="UP001164929"/>
    </source>
</evidence>
<name>A0AAD6WGJ2_9ROSI</name>
<keyword evidence="2" id="KW-1185">Reference proteome</keyword>
<evidence type="ECO:0000313" key="1">
    <source>
        <dbReference type="EMBL" id="KAJ7011990.1"/>
    </source>
</evidence>
<dbReference type="Proteomes" id="UP001164929">
    <property type="component" value="Chromosome 1"/>
</dbReference>
<sequence length="64" mass="7300">MKRVQGKDGAYETGGCHDKMRCIDNFPPPKILKSMNDNLITPDSMDEQPNESKFIKVKVITLYL</sequence>
<organism evidence="1 2">
    <name type="scientific">Populus alba x Populus x berolinensis</name>
    <dbReference type="NCBI Taxonomy" id="444605"/>
    <lineage>
        <taxon>Eukaryota</taxon>
        <taxon>Viridiplantae</taxon>
        <taxon>Streptophyta</taxon>
        <taxon>Embryophyta</taxon>
        <taxon>Tracheophyta</taxon>
        <taxon>Spermatophyta</taxon>
        <taxon>Magnoliopsida</taxon>
        <taxon>eudicotyledons</taxon>
        <taxon>Gunneridae</taxon>
        <taxon>Pentapetalae</taxon>
        <taxon>rosids</taxon>
        <taxon>fabids</taxon>
        <taxon>Malpighiales</taxon>
        <taxon>Salicaceae</taxon>
        <taxon>Saliceae</taxon>
        <taxon>Populus</taxon>
    </lineage>
</organism>
<comment type="caution">
    <text evidence="1">The sequence shown here is derived from an EMBL/GenBank/DDBJ whole genome shotgun (WGS) entry which is preliminary data.</text>
</comment>
<dbReference type="AlphaFoldDB" id="A0AAD6WGJ2"/>
<accession>A0AAD6WGJ2</accession>
<proteinExistence type="predicted"/>
<gene>
    <name evidence="1" type="ORF">NC653_002164</name>
</gene>
<dbReference type="EMBL" id="JAQIZT010000001">
    <property type="protein sequence ID" value="KAJ7011990.1"/>
    <property type="molecule type" value="Genomic_DNA"/>
</dbReference>
<protein>
    <submittedName>
        <fullName evidence="1">Uncharacterized protein</fullName>
    </submittedName>
</protein>